<evidence type="ECO:0000313" key="2">
    <source>
        <dbReference type="EMBL" id="EYF03810.1"/>
    </source>
</evidence>
<dbReference type="RefSeq" id="WP_044245398.1">
    <property type="nucleotide sequence ID" value="NZ_ASRX01000042.1"/>
</dbReference>
<dbReference type="STRING" id="1192034.CAP_5240"/>
<dbReference type="EMBL" id="ASRX01000042">
    <property type="protein sequence ID" value="EYF03810.1"/>
    <property type="molecule type" value="Genomic_DNA"/>
</dbReference>
<reference evidence="2 3" key="1">
    <citation type="submission" date="2013-05" db="EMBL/GenBank/DDBJ databases">
        <title>Genome assembly of Chondromyces apiculatus DSM 436.</title>
        <authorList>
            <person name="Sharma G."/>
            <person name="Khatri I."/>
            <person name="Kaur C."/>
            <person name="Mayilraj S."/>
            <person name="Subramanian S."/>
        </authorList>
    </citation>
    <scope>NUCLEOTIDE SEQUENCE [LARGE SCALE GENOMIC DNA]</scope>
    <source>
        <strain evidence="2 3">DSM 436</strain>
    </source>
</reference>
<evidence type="ECO:0000256" key="1">
    <source>
        <dbReference type="SAM" id="Coils"/>
    </source>
</evidence>
<comment type="caution">
    <text evidence="2">The sequence shown here is derived from an EMBL/GenBank/DDBJ whole genome shotgun (WGS) entry which is preliminary data.</text>
</comment>
<keyword evidence="1" id="KW-0175">Coiled coil</keyword>
<keyword evidence="3" id="KW-1185">Reference proteome</keyword>
<gene>
    <name evidence="2" type="ORF">CAP_5240</name>
</gene>
<accession>A0A017T4R4</accession>
<evidence type="ECO:0000313" key="3">
    <source>
        <dbReference type="Proteomes" id="UP000019678"/>
    </source>
</evidence>
<sequence>MRWNDEKSRRFQALRATEARGTLTEPERAELSSLLDDLDADEADALRPSMEQAAARVAELTSEKVRLDAQAEALARIVAEQERLLTEATDYLSSK</sequence>
<name>A0A017T4R4_9BACT</name>
<organism evidence="2 3">
    <name type="scientific">Chondromyces apiculatus DSM 436</name>
    <dbReference type="NCBI Taxonomy" id="1192034"/>
    <lineage>
        <taxon>Bacteria</taxon>
        <taxon>Pseudomonadati</taxon>
        <taxon>Myxococcota</taxon>
        <taxon>Polyangia</taxon>
        <taxon>Polyangiales</taxon>
        <taxon>Polyangiaceae</taxon>
        <taxon>Chondromyces</taxon>
    </lineage>
</organism>
<proteinExistence type="predicted"/>
<feature type="coiled-coil region" evidence="1">
    <location>
        <begin position="50"/>
        <end position="77"/>
    </location>
</feature>
<dbReference type="Proteomes" id="UP000019678">
    <property type="component" value="Unassembled WGS sequence"/>
</dbReference>
<dbReference type="AlphaFoldDB" id="A0A017T4R4"/>
<protein>
    <submittedName>
        <fullName evidence="2">Uncharacterized protein</fullName>
    </submittedName>
</protein>